<dbReference type="Proteomes" id="UP000074561">
    <property type="component" value="Chromosome"/>
</dbReference>
<gene>
    <name evidence="2" type="ORF">CPter291_2715</name>
    <name evidence="1" type="ORF">CPter91_2649</name>
</gene>
<name>A0A127Q4M5_9BURK</name>
<sequence>MKQAPPARLLDSRYSFNHVRPPIGLATSATAHDIDSATSKDKS</sequence>
<dbReference type="EMBL" id="CP013236">
    <property type="protein sequence ID" value="AMP14972.1"/>
    <property type="molecule type" value="Genomic_DNA"/>
</dbReference>
<evidence type="ECO:0000313" key="2">
    <source>
        <dbReference type="EMBL" id="AMP14972.1"/>
    </source>
</evidence>
<reference evidence="3 4" key="1">
    <citation type="submission" date="2015-11" db="EMBL/GenBank/DDBJ databases">
        <title>Exploring the genomic traits of fungus-feeding bacterial genus Collimonas.</title>
        <authorList>
            <person name="Song C."/>
            <person name="Schmidt R."/>
            <person name="de Jager V."/>
            <person name="Krzyzanowska D."/>
            <person name="Jongedijk E."/>
            <person name="Cankar K."/>
            <person name="Beekwilder J."/>
            <person name="van Veen A."/>
            <person name="de Boer W."/>
            <person name="van Veen J.A."/>
            <person name="Garbeva P."/>
        </authorList>
    </citation>
    <scope>NUCLEOTIDE SEQUENCE [LARGE SCALE GENOMIC DNA]</scope>
    <source>
        <strain evidence="2 4">Ter291</strain>
        <strain evidence="1 3">Ter91</strain>
    </source>
</reference>
<dbReference type="AlphaFoldDB" id="A0A127Q4M5"/>
<dbReference type="Proteomes" id="UP000074914">
    <property type="component" value="Chromosome"/>
</dbReference>
<evidence type="ECO:0000313" key="4">
    <source>
        <dbReference type="Proteomes" id="UP000074914"/>
    </source>
</evidence>
<evidence type="ECO:0000313" key="1">
    <source>
        <dbReference type="EMBL" id="AMP04999.1"/>
    </source>
</evidence>
<dbReference type="KEGG" id="cpra:CPter91_2649"/>
<dbReference type="EMBL" id="CP013234">
    <property type="protein sequence ID" value="AMP04999.1"/>
    <property type="molecule type" value="Genomic_DNA"/>
</dbReference>
<accession>A0A127Q4M5</accession>
<proteinExistence type="predicted"/>
<keyword evidence="4" id="KW-1185">Reference proteome</keyword>
<organism evidence="1 3">
    <name type="scientific">Collimonas pratensis</name>
    <dbReference type="NCBI Taxonomy" id="279113"/>
    <lineage>
        <taxon>Bacteria</taxon>
        <taxon>Pseudomonadati</taxon>
        <taxon>Pseudomonadota</taxon>
        <taxon>Betaproteobacteria</taxon>
        <taxon>Burkholderiales</taxon>
        <taxon>Oxalobacteraceae</taxon>
        <taxon>Collimonas</taxon>
    </lineage>
</organism>
<dbReference type="PATRIC" id="fig|279113.10.peg.2714"/>
<evidence type="ECO:0000313" key="3">
    <source>
        <dbReference type="Proteomes" id="UP000074561"/>
    </source>
</evidence>
<protein>
    <submittedName>
        <fullName evidence="1">Uncharacterized protein</fullName>
    </submittedName>
</protein>